<evidence type="ECO:0000256" key="2">
    <source>
        <dbReference type="ARBA" id="ARBA00022679"/>
    </source>
</evidence>
<dbReference type="InterPro" id="IPR001537">
    <property type="entry name" value="SpoU_MeTrfase"/>
</dbReference>
<accession>J3TW35</accession>
<evidence type="ECO:0000313" key="5">
    <source>
        <dbReference type="EMBL" id="AFP83915.1"/>
    </source>
</evidence>
<dbReference type="EMBL" id="CP003543">
    <property type="protein sequence ID" value="AFP83915.1"/>
    <property type="molecule type" value="Genomic_DNA"/>
</dbReference>
<sequence>MIIKNFRKILKKIKFLVKTKNFFLIFNFFFKKKKFFKSLFLFLYIKNNIIKKFFLKNFTILYLLKNIGNINVCVRTNYIFNSISIINYYYKKKINSFFNNIIYIKNIIFFLFFIKKKYILISLTTKAKLFFNNIKIKKKFAFLIGNEKKSIKKKILFNFDLLLKINTYCRKSLNVNVINGIFLFNFL</sequence>
<keyword evidence="3" id="KW-0812">Transmembrane</keyword>
<dbReference type="GO" id="GO:0008173">
    <property type="term" value="F:RNA methyltransferase activity"/>
    <property type="evidence" value="ECO:0007669"/>
    <property type="project" value="InterPro"/>
</dbReference>
<evidence type="ECO:0000256" key="1">
    <source>
        <dbReference type="ARBA" id="ARBA00022603"/>
    </source>
</evidence>
<dbReference type="Proteomes" id="UP000003934">
    <property type="component" value="Chromosome"/>
</dbReference>
<dbReference type="GeneID" id="67454610"/>
<keyword evidence="3" id="KW-0472">Membrane</keyword>
<dbReference type="Pfam" id="PF00588">
    <property type="entry name" value="SpoU_methylase"/>
    <property type="match status" value="1"/>
</dbReference>
<feature type="transmembrane region" description="Helical" evidence="3">
    <location>
        <begin position="97"/>
        <end position="114"/>
    </location>
</feature>
<dbReference type="KEGG" id="crh:A353_068"/>
<dbReference type="SUPFAM" id="SSF75217">
    <property type="entry name" value="alpha/beta knot"/>
    <property type="match status" value="1"/>
</dbReference>
<dbReference type="AlphaFoldDB" id="J3TW35"/>
<dbReference type="PATRIC" id="fig|1202538.3.peg.60"/>
<organism evidence="5 6">
    <name type="scientific">Candidatus Carsonella ruddii HC isolate Thao2000</name>
    <dbReference type="NCBI Taxonomy" id="1202538"/>
    <lineage>
        <taxon>Bacteria</taxon>
        <taxon>Pseudomonadati</taxon>
        <taxon>Pseudomonadota</taxon>
        <taxon>Gammaproteobacteria</taxon>
        <taxon>Oceanospirillales</taxon>
        <taxon>Halomonadaceae</taxon>
        <taxon>Zymobacter group</taxon>
        <taxon>Candidatus Carsonella</taxon>
    </lineage>
</organism>
<dbReference type="Gene3D" id="3.40.1280.10">
    <property type="match status" value="1"/>
</dbReference>
<keyword evidence="3" id="KW-1133">Transmembrane helix</keyword>
<evidence type="ECO:0000259" key="4">
    <source>
        <dbReference type="Pfam" id="PF00588"/>
    </source>
</evidence>
<protein>
    <submittedName>
        <fullName evidence="5">Putative RNA methyltransferase, TrmH family</fullName>
    </submittedName>
</protein>
<dbReference type="HOGENOM" id="CLU_123221_0_0_6"/>
<dbReference type="GO" id="GO:0006396">
    <property type="term" value="P:RNA processing"/>
    <property type="evidence" value="ECO:0007669"/>
    <property type="project" value="InterPro"/>
</dbReference>
<proteinExistence type="predicted"/>
<keyword evidence="2 5" id="KW-0808">Transferase</keyword>
<gene>
    <name evidence="5" type="primary">trmH</name>
    <name evidence="5" type="ORF">A353_068</name>
</gene>
<evidence type="ECO:0000313" key="6">
    <source>
        <dbReference type="Proteomes" id="UP000003934"/>
    </source>
</evidence>
<keyword evidence="1 5" id="KW-0489">Methyltransferase</keyword>
<dbReference type="OrthoDB" id="6183876at2"/>
<evidence type="ECO:0000256" key="3">
    <source>
        <dbReference type="SAM" id="Phobius"/>
    </source>
</evidence>
<dbReference type="InterPro" id="IPR029028">
    <property type="entry name" value="Alpha/beta_knot_MTases"/>
</dbReference>
<keyword evidence="6" id="KW-1185">Reference proteome</keyword>
<dbReference type="STRING" id="1202538.A353_068"/>
<dbReference type="RefSeq" id="WP_014887215.1">
    <property type="nucleotide sequence ID" value="NC_018416.1"/>
</dbReference>
<dbReference type="GO" id="GO:0032259">
    <property type="term" value="P:methylation"/>
    <property type="evidence" value="ECO:0007669"/>
    <property type="project" value="UniProtKB-KW"/>
</dbReference>
<reference evidence="5 6" key="1">
    <citation type="journal article" date="2012" name="Mol. Biol. Evol.">
        <title>Genome reduction and co-evolution between the primary and secondary bacterial symbionts of psyllids.</title>
        <authorList>
            <person name="Sloan D.B."/>
            <person name="Moran N.A."/>
        </authorList>
    </citation>
    <scope>NUCLEOTIDE SEQUENCE [LARGE SCALE GENOMIC DNA]</scope>
    <source>
        <strain evidence="5 6">HC</strain>
    </source>
</reference>
<feature type="domain" description="tRNA/rRNA methyltransferase SpoU type" evidence="4">
    <location>
        <begin position="97"/>
        <end position="183"/>
    </location>
</feature>
<dbReference type="GO" id="GO:0003723">
    <property type="term" value="F:RNA binding"/>
    <property type="evidence" value="ECO:0007669"/>
    <property type="project" value="InterPro"/>
</dbReference>
<dbReference type="InterPro" id="IPR029026">
    <property type="entry name" value="tRNA_m1G_MTases_N"/>
</dbReference>
<name>J3TW35_CARRU</name>